<name>A0A9W6BJ61_9CHLO</name>
<protein>
    <submittedName>
        <fullName evidence="2">Uncharacterized protein</fullName>
    </submittedName>
</protein>
<comment type="caution">
    <text evidence="2">The sequence shown here is derived from an EMBL/GenBank/DDBJ whole genome shotgun (WGS) entry which is preliminary data.</text>
</comment>
<keyword evidence="3" id="KW-1185">Reference proteome</keyword>
<sequence>MQPQSCNKGAGQMSQRRQTLACSGTRRSAAFPLVTSGCMHAFHSGCCGGVLLAPRRASAPACPAQPVQHRNHTPPQALAAQLLPVINAHARPLAFAPAHLRLRRSPHSTVVHARAGPDGGGGGGGDGDTRITDDGASRLQPPARSADPLPVVVPVVLDEHDVAPTQRPSAGAATGRSVRPAAGSGASAPALGPDVEPAEAAPAGPYPAPPLAAARWPALVLVPAVLWGITWASTAGIVSAGYAALAAAAAVAAATFSTLAPGVDAAAAAAPAAAAVAAVDWVDVALRTTAGLTAADGGVGRSQVLAALEEAGAGRAAGWAVMAVLPGLCTLARGCRAATAAVLTALPWLQPLSQLAAAAAGLGVLLLLAMPLRPYLAPLLPLLPRGRPSPATLAALRAGGAVCMVVVLTALQAQELTAPPLVPSVRGAAAAAALSSPLLLQTQALIYGAAAVAADAVLPACTAVVAAGTIRQLLRQRHARKEGVLRSTAAANGTADMDSAGASARSTGPDGAAGLPAAAATTGRGSAVFGAVKALAAGRLLLDLMLLLAVAAGALPGKISAVRLLGMLWLLQTAAQL</sequence>
<evidence type="ECO:0000313" key="2">
    <source>
        <dbReference type="EMBL" id="GLC52953.1"/>
    </source>
</evidence>
<evidence type="ECO:0000256" key="1">
    <source>
        <dbReference type="SAM" id="MobiDB-lite"/>
    </source>
</evidence>
<feature type="compositionally biased region" description="Basic and acidic residues" evidence="1">
    <location>
        <begin position="127"/>
        <end position="136"/>
    </location>
</feature>
<reference evidence="2 3" key="1">
    <citation type="journal article" date="2023" name="Commun. Biol.">
        <title>Reorganization of the ancestral sex-determining regions during the evolution of trioecy in Pleodorina starrii.</title>
        <authorList>
            <person name="Takahashi K."/>
            <person name="Suzuki S."/>
            <person name="Kawai-Toyooka H."/>
            <person name="Yamamoto K."/>
            <person name="Hamaji T."/>
            <person name="Ootsuki R."/>
            <person name="Yamaguchi H."/>
            <person name="Kawachi M."/>
            <person name="Higashiyama T."/>
            <person name="Nozaki H."/>
        </authorList>
    </citation>
    <scope>NUCLEOTIDE SEQUENCE [LARGE SCALE GENOMIC DNA]</scope>
    <source>
        <strain evidence="2 3">NIES-4479</strain>
    </source>
</reference>
<feature type="compositionally biased region" description="Low complexity" evidence="1">
    <location>
        <begin position="180"/>
        <end position="201"/>
    </location>
</feature>
<feature type="compositionally biased region" description="Gly residues" evidence="1">
    <location>
        <begin position="117"/>
        <end position="126"/>
    </location>
</feature>
<organism evidence="2 3">
    <name type="scientific">Pleodorina starrii</name>
    <dbReference type="NCBI Taxonomy" id="330485"/>
    <lineage>
        <taxon>Eukaryota</taxon>
        <taxon>Viridiplantae</taxon>
        <taxon>Chlorophyta</taxon>
        <taxon>core chlorophytes</taxon>
        <taxon>Chlorophyceae</taxon>
        <taxon>CS clade</taxon>
        <taxon>Chlamydomonadales</taxon>
        <taxon>Volvocaceae</taxon>
        <taxon>Pleodorina</taxon>
    </lineage>
</organism>
<gene>
    <name evidence="2" type="primary">PLEST002423</name>
    <name evidence="2" type="ORF">PLESTB_000692300</name>
</gene>
<dbReference type="EMBL" id="BRXU01000007">
    <property type="protein sequence ID" value="GLC52953.1"/>
    <property type="molecule type" value="Genomic_DNA"/>
</dbReference>
<evidence type="ECO:0000313" key="3">
    <source>
        <dbReference type="Proteomes" id="UP001165080"/>
    </source>
</evidence>
<dbReference type="Proteomes" id="UP001165080">
    <property type="component" value="Unassembled WGS sequence"/>
</dbReference>
<dbReference type="AlphaFoldDB" id="A0A9W6BJ61"/>
<proteinExistence type="predicted"/>
<accession>A0A9W6BJ61</accession>
<feature type="region of interest" description="Disordered" evidence="1">
    <location>
        <begin position="161"/>
        <end position="201"/>
    </location>
</feature>
<feature type="region of interest" description="Disordered" evidence="1">
    <location>
        <begin position="110"/>
        <end position="149"/>
    </location>
</feature>